<dbReference type="Pfam" id="PF20206">
    <property type="entry name" value="Tra1_ring"/>
    <property type="match status" value="1"/>
</dbReference>
<dbReference type="EMBL" id="BKCJ010005698">
    <property type="protein sequence ID" value="GEU68175.1"/>
    <property type="molecule type" value="Genomic_DNA"/>
</dbReference>
<proteinExistence type="predicted"/>
<dbReference type="GO" id="GO:0035267">
    <property type="term" value="C:NuA4 histone acetyltransferase complex"/>
    <property type="evidence" value="ECO:0007669"/>
    <property type="project" value="TreeGrafter"/>
</dbReference>
<reference evidence="2" key="1">
    <citation type="journal article" date="2019" name="Sci. Rep.">
        <title>Draft genome of Tanacetum cinerariifolium, the natural source of mosquito coil.</title>
        <authorList>
            <person name="Yamashiro T."/>
            <person name="Shiraishi A."/>
            <person name="Satake H."/>
            <person name="Nakayama K."/>
        </authorList>
    </citation>
    <scope>NUCLEOTIDE SEQUENCE</scope>
</reference>
<dbReference type="PANTHER" id="PTHR11139">
    <property type="entry name" value="ATAXIA TELANGIECTASIA MUTATED ATM -RELATED"/>
    <property type="match status" value="1"/>
</dbReference>
<dbReference type="AlphaFoldDB" id="A0A6L2M776"/>
<name>A0A6L2M776_TANCI</name>
<dbReference type="GO" id="GO:0005634">
    <property type="term" value="C:nucleus"/>
    <property type="evidence" value="ECO:0007669"/>
    <property type="project" value="TreeGrafter"/>
</dbReference>
<accession>A0A6L2M776</accession>
<sequence length="492" mass="55916">MANVMSEVILALWSHLRPAPYPWGGKSLQLLRKLGSRNRRFLKEPLALECKENPEHGLRLILTFEFETSFLETCFKFLRVCLSSQLDLPERATNDGLISRHLSTVLVSLVDRSWRKSKAYDVNGLVPPRFSLLNNNSWSIDLYTQSKESRPDEVAKQKTKESRPDELTNQKPKESFLNFHNESKRIKSDKFSKSRRSKDWKITIIDPDEPPPFRSAMIANIHADDRSYMRRSPSPKPVIQRKRDRSAEGGQIYERGQPDERSQLKIDLGVKTKTQLMAAKSIFKILLMTIIAASAEPDSIDPKDDYVTNIYRHFAIIFHMENSSTNTPILAIFLGVPLLFKSRNGSSFNLIELDSLLFLDALVEVLADEDRLHAKTALNALNDFKETHDEIWLEYTMNYFIQDCLIVSSMSATAQAVDSPKSSVESTKCWICNSGIISDCLIVSSMSATAQAVDSPKENSADPPQSVHMHRGVTEAALWPRNLCMMDPTWHP</sequence>
<feature type="region of interest" description="Disordered" evidence="1">
    <location>
        <begin position="227"/>
        <end position="258"/>
    </location>
</feature>
<dbReference type="GO" id="GO:0006281">
    <property type="term" value="P:DNA repair"/>
    <property type="evidence" value="ECO:0007669"/>
    <property type="project" value="TreeGrafter"/>
</dbReference>
<protein>
    <submittedName>
        <fullName evidence="2">Nucleotide-binding, alpha-beta plait</fullName>
    </submittedName>
</protein>
<dbReference type="PANTHER" id="PTHR11139:SF1">
    <property type="entry name" value="TRANSFORMATION_TRANSCRIPTION DOMAIN-ASSOCIATED PROTEIN"/>
    <property type="match status" value="1"/>
</dbReference>
<organism evidence="2">
    <name type="scientific">Tanacetum cinerariifolium</name>
    <name type="common">Dalmatian daisy</name>
    <name type="synonym">Chrysanthemum cinerariifolium</name>
    <dbReference type="NCBI Taxonomy" id="118510"/>
    <lineage>
        <taxon>Eukaryota</taxon>
        <taxon>Viridiplantae</taxon>
        <taxon>Streptophyta</taxon>
        <taxon>Embryophyta</taxon>
        <taxon>Tracheophyta</taxon>
        <taxon>Spermatophyta</taxon>
        <taxon>Magnoliopsida</taxon>
        <taxon>eudicotyledons</taxon>
        <taxon>Gunneridae</taxon>
        <taxon>Pentapetalae</taxon>
        <taxon>asterids</taxon>
        <taxon>campanulids</taxon>
        <taxon>Asterales</taxon>
        <taxon>Asteraceae</taxon>
        <taxon>Asteroideae</taxon>
        <taxon>Anthemideae</taxon>
        <taxon>Anthemidinae</taxon>
        <taxon>Tanacetum</taxon>
    </lineage>
</organism>
<evidence type="ECO:0000256" key="1">
    <source>
        <dbReference type="SAM" id="MobiDB-lite"/>
    </source>
</evidence>
<dbReference type="GO" id="GO:0000124">
    <property type="term" value="C:SAGA complex"/>
    <property type="evidence" value="ECO:0007669"/>
    <property type="project" value="TreeGrafter"/>
</dbReference>
<gene>
    <name evidence="2" type="ORF">Tci_040153</name>
</gene>
<evidence type="ECO:0000313" key="2">
    <source>
        <dbReference type="EMBL" id="GEU68175.1"/>
    </source>
</evidence>
<comment type="caution">
    <text evidence="2">The sequence shown here is derived from an EMBL/GenBank/DDBJ whole genome shotgun (WGS) entry which is preliminary data.</text>
</comment>
<dbReference type="InterPro" id="IPR046805">
    <property type="entry name" value="Tra1_ring"/>
</dbReference>
<dbReference type="GO" id="GO:0006355">
    <property type="term" value="P:regulation of DNA-templated transcription"/>
    <property type="evidence" value="ECO:0007669"/>
    <property type="project" value="TreeGrafter"/>
</dbReference>
<dbReference type="InterPro" id="IPR050517">
    <property type="entry name" value="DDR_Repair_Kinase"/>
</dbReference>
<feature type="region of interest" description="Disordered" evidence="1">
    <location>
        <begin position="149"/>
        <end position="174"/>
    </location>
</feature>